<evidence type="ECO:0000313" key="1">
    <source>
        <dbReference type="EMBL" id="NML36947.1"/>
    </source>
</evidence>
<organism evidence="1 2">
    <name type="scientific">Chitinophaga fulva</name>
    <dbReference type="NCBI Taxonomy" id="2728842"/>
    <lineage>
        <taxon>Bacteria</taxon>
        <taxon>Pseudomonadati</taxon>
        <taxon>Bacteroidota</taxon>
        <taxon>Chitinophagia</taxon>
        <taxon>Chitinophagales</taxon>
        <taxon>Chitinophagaceae</taxon>
        <taxon>Chitinophaga</taxon>
    </lineage>
</organism>
<proteinExistence type="predicted"/>
<protein>
    <submittedName>
        <fullName evidence="1">Uncharacterized protein</fullName>
    </submittedName>
</protein>
<gene>
    <name evidence="1" type="ORF">HHL17_07025</name>
</gene>
<reference evidence="1 2" key="1">
    <citation type="submission" date="2020-04" db="EMBL/GenBank/DDBJ databases">
        <title>Chitinophaga sp. G-6-1-13 sp. nov., isolated from soil.</title>
        <authorList>
            <person name="Dahal R.H."/>
            <person name="Chaudhary D.K."/>
        </authorList>
    </citation>
    <scope>NUCLEOTIDE SEQUENCE [LARGE SCALE GENOMIC DNA]</scope>
    <source>
        <strain evidence="1 2">G-6-1-13</strain>
    </source>
</reference>
<sequence>MLTLKKIRTLLKKLENKIISLAALSYVVKLNKRKTLEVAVFLEQQGYLQQWNGHEDHWTIAMRGQVLIHKKFYKLFKPSTMQSHVDELIKRAAIVNAAVKYPDYVVCLKITSEYPIKTSGNGVTIAFALDRKNISVDEYKRAENALRRSSNIRSGNIIEYLSYPHKAIQKLLKSGSRILRVKEFSMKDIQHLAGTVIFEENKTPEGKDDILL</sequence>
<comment type="caution">
    <text evidence="1">The sequence shown here is derived from an EMBL/GenBank/DDBJ whole genome shotgun (WGS) entry which is preliminary data.</text>
</comment>
<dbReference type="Proteomes" id="UP000583266">
    <property type="component" value="Unassembled WGS sequence"/>
</dbReference>
<accession>A0A848GGI4</accession>
<dbReference type="RefSeq" id="WP_169224045.1">
    <property type="nucleotide sequence ID" value="NZ_JABBGC010000001.1"/>
</dbReference>
<name>A0A848GGI4_9BACT</name>
<dbReference type="EMBL" id="JABBGC010000001">
    <property type="protein sequence ID" value="NML36947.1"/>
    <property type="molecule type" value="Genomic_DNA"/>
</dbReference>
<dbReference type="AlphaFoldDB" id="A0A848GGI4"/>
<evidence type="ECO:0000313" key="2">
    <source>
        <dbReference type="Proteomes" id="UP000583266"/>
    </source>
</evidence>
<keyword evidence="2" id="KW-1185">Reference proteome</keyword>